<dbReference type="InterPro" id="IPR027843">
    <property type="entry name" value="DUF4440"/>
</dbReference>
<protein>
    <submittedName>
        <fullName evidence="3">Nuclear transport factor 2 family protein</fullName>
    </submittedName>
</protein>
<dbReference type="Proteomes" id="UP001139486">
    <property type="component" value="Unassembled WGS sequence"/>
</dbReference>
<dbReference type="RefSeq" id="WP_254290348.1">
    <property type="nucleotide sequence ID" value="NZ_JAMLDY010000025.1"/>
</dbReference>
<sequence>MPFSLAAALVATTMVTPVAAAATPDAAALERVVDRFNAARAAFDSAQLAETLASDYQEISPIGDVDDRAKVLGFYAPDQRKPGPALQSSERLTTLHGAFGIETERLSFTMARPDGTSLTRALRVRYVAVRSGAGWKLVSAQYTPLPPAK</sequence>
<keyword evidence="1" id="KW-0732">Signal</keyword>
<evidence type="ECO:0000256" key="1">
    <source>
        <dbReference type="SAM" id="SignalP"/>
    </source>
</evidence>
<organism evidence="3 4">
    <name type="scientific">Sphingomonas liriopis</name>
    <dbReference type="NCBI Taxonomy" id="2949094"/>
    <lineage>
        <taxon>Bacteria</taxon>
        <taxon>Pseudomonadati</taxon>
        <taxon>Pseudomonadota</taxon>
        <taxon>Alphaproteobacteria</taxon>
        <taxon>Sphingomonadales</taxon>
        <taxon>Sphingomonadaceae</taxon>
        <taxon>Sphingomonas</taxon>
    </lineage>
</organism>
<dbReference type="Pfam" id="PF14534">
    <property type="entry name" value="DUF4440"/>
    <property type="match status" value="1"/>
</dbReference>
<feature type="chain" id="PRO_5040756608" evidence="1">
    <location>
        <begin position="21"/>
        <end position="149"/>
    </location>
</feature>
<gene>
    <name evidence="3" type="ORF">M9979_15940</name>
</gene>
<dbReference type="InterPro" id="IPR032710">
    <property type="entry name" value="NTF2-like_dom_sf"/>
</dbReference>
<dbReference type="Gene3D" id="3.10.450.50">
    <property type="match status" value="1"/>
</dbReference>
<evidence type="ECO:0000313" key="4">
    <source>
        <dbReference type="Proteomes" id="UP001139486"/>
    </source>
</evidence>
<comment type="caution">
    <text evidence="3">The sequence shown here is derived from an EMBL/GenBank/DDBJ whole genome shotgun (WGS) entry which is preliminary data.</text>
</comment>
<accession>A0A9X2KR39</accession>
<reference evidence="3" key="1">
    <citation type="submission" date="2022-05" db="EMBL/GenBank/DDBJ databases">
        <title>Sphingomonas sp. strain RP10 Genome sequencing and assembly.</title>
        <authorList>
            <person name="Kim I."/>
        </authorList>
    </citation>
    <scope>NUCLEOTIDE SEQUENCE</scope>
    <source>
        <strain evidence="3">RP10</strain>
    </source>
</reference>
<proteinExistence type="predicted"/>
<feature type="domain" description="DUF4440" evidence="2">
    <location>
        <begin position="30"/>
        <end position="137"/>
    </location>
</feature>
<keyword evidence="4" id="KW-1185">Reference proteome</keyword>
<feature type="signal peptide" evidence="1">
    <location>
        <begin position="1"/>
        <end position="20"/>
    </location>
</feature>
<dbReference type="EMBL" id="JAMLDY010000025">
    <property type="protein sequence ID" value="MCP3736359.1"/>
    <property type="molecule type" value="Genomic_DNA"/>
</dbReference>
<evidence type="ECO:0000313" key="3">
    <source>
        <dbReference type="EMBL" id="MCP3736359.1"/>
    </source>
</evidence>
<evidence type="ECO:0000259" key="2">
    <source>
        <dbReference type="Pfam" id="PF14534"/>
    </source>
</evidence>
<name>A0A9X2KR39_9SPHN</name>
<dbReference type="AlphaFoldDB" id="A0A9X2KR39"/>
<dbReference type="SUPFAM" id="SSF54427">
    <property type="entry name" value="NTF2-like"/>
    <property type="match status" value="1"/>
</dbReference>